<dbReference type="EMBL" id="WJXW01000002">
    <property type="protein sequence ID" value="KAF9738912.1"/>
    <property type="molecule type" value="Genomic_DNA"/>
</dbReference>
<dbReference type="Proteomes" id="UP000756921">
    <property type="component" value="Unassembled WGS sequence"/>
</dbReference>
<dbReference type="InterPro" id="IPR032677">
    <property type="entry name" value="GTP_cyclohydro_II"/>
</dbReference>
<dbReference type="PANTHER" id="PTHR23503">
    <property type="entry name" value="SOLUTE CARRIER FAMILY 2"/>
    <property type="match status" value="1"/>
</dbReference>
<dbReference type="PROSITE" id="PS50850">
    <property type="entry name" value="MFS"/>
    <property type="match status" value="1"/>
</dbReference>
<dbReference type="InterPro" id="IPR005828">
    <property type="entry name" value="MFS_sugar_transport-like"/>
</dbReference>
<keyword evidence="15" id="KW-1185">Reference proteome</keyword>
<keyword evidence="5 12" id="KW-0812">Transmembrane</keyword>
<dbReference type="PROSITE" id="PS00217">
    <property type="entry name" value="SUGAR_TRANSPORT_2"/>
    <property type="match status" value="1"/>
</dbReference>
<comment type="similarity">
    <text evidence="2">Belongs to the GTP cyclohydrolase II family.</text>
</comment>
<feature type="transmembrane region" description="Helical" evidence="12">
    <location>
        <begin position="354"/>
        <end position="374"/>
    </location>
</feature>
<feature type="transmembrane region" description="Helical" evidence="12">
    <location>
        <begin position="155"/>
        <end position="176"/>
    </location>
</feature>
<evidence type="ECO:0000256" key="8">
    <source>
        <dbReference type="ARBA" id="ARBA00022989"/>
    </source>
</evidence>
<evidence type="ECO:0000256" key="10">
    <source>
        <dbReference type="ARBA" id="ARBA00023136"/>
    </source>
</evidence>
<dbReference type="PANTHER" id="PTHR23503:SF8">
    <property type="entry name" value="FACILITATED GLUCOSE TRANSPORTER PROTEIN 1"/>
    <property type="match status" value="1"/>
</dbReference>
<feature type="region of interest" description="Disordered" evidence="11">
    <location>
        <begin position="253"/>
        <end position="272"/>
    </location>
</feature>
<dbReference type="InterPro" id="IPR000926">
    <property type="entry name" value="RibA"/>
</dbReference>
<dbReference type="PRINTS" id="PR00171">
    <property type="entry name" value="SUGRTRNSPORT"/>
</dbReference>
<protein>
    <recommendedName>
        <fullName evidence="13">Major facilitator superfamily (MFS) profile domain-containing protein</fullName>
    </recommendedName>
</protein>
<dbReference type="CDD" id="cd00641">
    <property type="entry name" value="GTP_cyclohydro2"/>
    <property type="match status" value="1"/>
</dbReference>
<evidence type="ECO:0000313" key="14">
    <source>
        <dbReference type="EMBL" id="KAF9738912.1"/>
    </source>
</evidence>
<evidence type="ECO:0000256" key="9">
    <source>
        <dbReference type="ARBA" id="ARBA00023134"/>
    </source>
</evidence>
<dbReference type="GO" id="GO:0015149">
    <property type="term" value="F:hexose transmembrane transporter activity"/>
    <property type="evidence" value="ECO:0007669"/>
    <property type="project" value="TreeGrafter"/>
</dbReference>
<accession>A0A9P6GNH4</accession>
<dbReference type="AlphaFoldDB" id="A0A9P6GNH4"/>
<evidence type="ECO:0000256" key="7">
    <source>
        <dbReference type="ARBA" id="ARBA00022801"/>
    </source>
</evidence>
<dbReference type="InterPro" id="IPR036144">
    <property type="entry name" value="RibA-like_sf"/>
</dbReference>
<dbReference type="Pfam" id="PF00083">
    <property type="entry name" value="Sugar_tr"/>
    <property type="match status" value="1"/>
</dbReference>
<dbReference type="GO" id="GO:0005525">
    <property type="term" value="F:GTP binding"/>
    <property type="evidence" value="ECO:0007669"/>
    <property type="project" value="UniProtKB-KW"/>
</dbReference>
<keyword evidence="8 12" id="KW-1133">Transmembrane helix</keyword>
<evidence type="ECO:0000256" key="11">
    <source>
        <dbReference type="SAM" id="MobiDB-lite"/>
    </source>
</evidence>
<dbReference type="InterPro" id="IPR005829">
    <property type="entry name" value="Sugar_transporter_CS"/>
</dbReference>
<dbReference type="SUPFAM" id="SSF142695">
    <property type="entry name" value="RibA-like"/>
    <property type="match status" value="1"/>
</dbReference>
<keyword evidence="9" id="KW-0342">GTP-binding</keyword>
<evidence type="ECO:0000256" key="4">
    <source>
        <dbReference type="ARBA" id="ARBA00022448"/>
    </source>
</evidence>
<feature type="transmembrane region" description="Helical" evidence="12">
    <location>
        <begin position="126"/>
        <end position="143"/>
    </location>
</feature>
<feature type="region of interest" description="Disordered" evidence="11">
    <location>
        <begin position="672"/>
        <end position="702"/>
    </location>
</feature>
<evidence type="ECO:0000256" key="12">
    <source>
        <dbReference type="SAM" id="Phobius"/>
    </source>
</evidence>
<comment type="similarity">
    <text evidence="3">Belongs to the major facilitator superfamily. Sugar transporter (TC 2.A.1.1) family.</text>
</comment>
<dbReference type="GO" id="GO:0016020">
    <property type="term" value="C:membrane"/>
    <property type="evidence" value="ECO:0007669"/>
    <property type="project" value="UniProtKB-SubCell"/>
</dbReference>
<proteinExistence type="inferred from homology"/>
<feature type="transmembrane region" description="Helical" evidence="12">
    <location>
        <begin position="290"/>
        <end position="314"/>
    </location>
</feature>
<evidence type="ECO:0000256" key="1">
    <source>
        <dbReference type="ARBA" id="ARBA00004141"/>
    </source>
</evidence>
<feature type="transmembrane region" description="Helical" evidence="12">
    <location>
        <begin position="12"/>
        <end position="32"/>
    </location>
</feature>
<dbReference type="InterPro" id="IPR003663">
    <property type="entry name" value="Sugar/inositol_transpt"/>
</dbReference>
<feature type="transmembrane region" description="Helical" evidence="12">
    <location>
        <begin position="448"/>
        <end position="466"/>
    </location>
</feature>
<organism evidence="14 15">
    <name type="scientific">Paraphaeosphaeria minitans</name>
    <dbReference type="NCBI Taxonomy" id="565426"/>
    <lineage>
        <taxon>Eukaryota</taxon>
        <taxon>Fungi</taxon>
        <taxon>Dikarya</taxon>
        <taxon>Ascomycota</taxon>
        <taxon>Pezizomycotina</taxon>
        <taxon>Dothideomycetes</taxon>
        <taxon>Pleosporomycetidae</taxon>
        <taxon>Pleosporales</taxon>
        <taxon>Massarineae</taxon>
        <taxon>Didymosphaeriaceae</taxon>
        <taxon>Paraphaeosphaeria</taxon>
    </lineage>
</organism>
<evidence type="ECO:0000256" key="5">
    <source>
        <dbReference type="ARBA" id="ARBA00022692"/>
    </source>
</evidence>
<feature type="region of interest" description="Disordered" evidence="11">
    <location>
        <begin position="473"/>
        <end position="502"/>
    </location>
</feature>
<dbReference type="InterPro" id="IPR036259">
    <property type="entry name" value="MFS_trans_sf"/>
</dbReference>
<dbReference type="Gene3D" id="3.40.50.10990">
    <property type="entry name" value="GTP cyclohydrolase II"/>
    <property type="match status" value="1"/>
</dbReference>
<gene>
    <name evidence="14" type="ORF">PMIN01_01546</name>
</gene>
<feature type="compositionally biased region" description="Low complexity" evidence="11">
    <location>
        <begin position="685"/>
        <end position="698"/>
    </location>
</feature>
<comment type="caution">
    <text evidence="14">The sequence shown here is derived from an EMBL/GenBank/DDBJ whole genome shotgun (WGS) entry which is preliminary data.</text>
</comment>
<dbReference type="Pfam" id="PF00925">
    <property type="entry name" value="GTP_cyclohydro2"/>
    <property type="match status" value="1"/>
</dbReference>
<feature type="transmembrane region" description="Helical" evidence="12">
    <location>
        <begin position="380"/>
        <end position="404"/>
    </location>
</feature>
<feature type="transmembrane region" description="Helical" evidence="12">
    <location>
        <begin position="67"/>
        <end position="88"/>
    </location>
</feature>
<keyword evidence="10 12" id="KW-0472">Membrane</keyword>
<dbReference type="NCBIfam" id="NF001591">
    <property type="entry name" value="PRK00393.1"/>
    <property type="match status" value="1"/>
</dbReference>
<sequence>MNPRAWFSDLTPYFVYVLFVATLGPLLFGFHLSELNAPEDVIRCKKSSITAAAANLLQCIKMEDLEWGVVGSMYTLGGLLGALSAGPLAGRYGRRRTMQLTSIFFIIGPVFEALSPNIGVMAVGRLLSGVGAGASVVVVPIYISEIAPPAQKGFFGAFTQIMCNVGILLTQLLGYFLSHDSYWRVILAAGGVIGVLQSLGLLLSVESPKYLAEQGHSSQAKKVLRSIRGEGTDINDEFNSWGVDGALEVTDEEQSLLRNDEEPSTPKTRSSKEEALSIAQVLRHPDYQKAAFAVIMIMLAQQLSGINSIVMYGVSLLADLLASNSALLNLAVSAVNIVVTTGCAPLPDKLGRKACLLQSLAGMGISSLLLAVGIMRAIPVLSAVAVVLFVSSFALGLGPVPFILSAELVGPEAVGATQSIALAANWIATFLVAQFFPLASAKLHGKVYIIFAALSVAFFMFISWFVPETKGKKNADEPAMPDLPAHSSPAFPPLHSPRPEHPHHLEAEDYVFAGTTTTSHSDATNTPPKAQRPSQHPPPSLISPAFTPPATPGVSTPSDPRPRPPRSVPVLPPGTDSLRPELLEQLPVVECEVRARIPTTTGHEMWLHVYRNNVDTKEHLAIVFGGQIRSRSLDREREGETELERMTRGAYVGRLYPGRTHSRVEAIKRAEGAMPKASPQGSGGSTTASSASSDAGDAVETNSRTELPLVRIHSECYTGETVWSARCDCGEQLDEAARLMSSPHMSPSGGVIIYLRQEGRGIGLGEKLKAYNLQDLGNDTYEANIMLRHPADARSYGLATSMLVDLGLEGEEGIRLLTNNPDKVRAVEGPGREVVVRERVAMVPIAWKTGGEKGIKSEEVEKYLSTKIEKFKHMLTQQ</sequence>
<feature type="transmembrane region" description="Helical" evidence="12">
    <location>
        <begin position="326"/>
        <end position="347"/>
    </location>
</feature>
<dbReference type="GO" id="GO:0009231">
    <property type="term" value="P:riboflavin biosynthetic process"/>
    <property type="evidence" value="ECO:0007669"/>
    <property type="project" value="InterPro"/>
</dbReference>
<evidence type="ECO:0000256" key="2">
    <source>
        <dbReference type="ARBA" id="ARBA00008131"/>
    </source>
</evidence>
<keyword evidence="6" id="KW-0547">Nucleotide-binding</keyword>
<evidence type="ECO:0000259" key="13">
    <source>
        <dbReference type="PROSITE" id="PS50850"/>
    </source>
</evidence>
<feature type="region of interest" description="Disordered" evidence="11">
    <location>
        <begin position="517"/>
        <end position="578"/>
    </location>
</feature>
<dbReference type="OrthoDB" id="4540492at2759"/>
<reference evidence="14" key="1">
    <citation type="journal article" date="2020" name="Mol. Plant Microbe Interact.">
        <title>Genome Sequence of the Biocontrol Agent Coniothyrium minitans strain Conio (IMI 134523).</title>
        <authorList>
            <person name="Patel D."/>
            <person name="Shittu T.A."/>
            <person name="Baroncelli R."/>
            <person name="Muthumeenakshi S."/>
            <person name="Osborne T.H."/>
            <person name="Janganan T.K."/>
            <person name="Sreenivasaprasad S."/>
        </authorList>
    </citation>
    <scope>NUCLEOTIDE SEQUENCE</scope>
    <source>
        <strain evidence="14">Conio</strain>
    </source>
</reference>
<evidence type="ECO:0000256" key="3">
    <source>
        <dbReference type="ARBA" id="ARBA00010992"/>
    </source>
</evidence>
<evidence type="ECO:0000313" key="15">
    <source>
        <dbReference type="Proteomes" id="UP000756921"/>
    </source>
</evidence>
<feature type="compositionally biased region" description="Pro residues" evidence="11">
    <location>
        <begin position="535"/>
        <end position="551"/>
    </location>
</feature>
<feature type="transmembrane region" description="Helical" evidence="12">
    <location>
        <begin position="182"/>
        <end position="203"/>
    </location>
</feature>
<dbReference type="InterPro" id="IPR020846">
    <property type="entry name" value="MFS_dom"/>
</dbReference>
<dbReference type="Gene3D" id="1.20.1250.20">
    <property type="entry name" value="MFS general substrate transporter like domains"/>
    <property type="match status" value="1"/>
</dbReference>
<feature type="transmembrane region" description="Helical" evidence="12">
    <location>
        <begin position="416"/>
        <end position="436"/>
    </location>
</feature>
<dbReference type="SUPFAM" id="SSF103473">
    <property type="entry name" value="MFS general substrate transporter"/>
    <property type="match status" value="1"/>
</dbReference>
<dbReference type="NCBIfam" id="TIGR00879">
    <property type="entry name" value="SP"/>
    <property type="match status" value="1"/>
</dbReference>
<dbReference type="InterPro" id="IPR045263">
    <property type="entry name" value="GLUT"/>
</dbReference>
<keyword evidence="4" id="KW-0813">Transport</keyword>
<comment type="subcellular location">
    <subcellularLocation>
        <location evidence="1">Membrane</location>
        <topology evidence="1">Multi-pass membrane protein</topology>
    </subcellularLocation>
</comment>
<evidence type="ECO:0000256" key="6">
    <source>
        <dbReference type="ARBA" id="ARBA00022741"/>
    </source>
</evidence>
<dbReference type="GO" id="GO:0003935">
    <property type="term" value="F:GTP cyclohydrolase II activity"/>
    <property type="evidence" value="ECO:0007669"/>
    <property type="project" value="InterPro"/>
</dbReference>
<name>A0A9P6GNH4_9PLEO</name>
<feature type="domain" description="Major facilitator superfamily (MFS) profile" evidence="13">
    <location>
        <begin position="17"/>
        <end position="470"/>
    </location>
</feature>
<keyword evidence="7" id="KW-0378">Hydrolase</keyword>
<feature type="compositionally biased region" description="Low complexity" evidence="11">
    <location>
        <begin position="517"/>
        <end position="526"/>
    </location>
</feature>